<feature type="transmembrane region" description="Helical" evidence="1">
    <location>
        <begin position="467"/>
        <end position="487"/>
    </location>
</feature>
<gene>
    <name evidence="2" type="ORF">US91_C0003G0059</name>
</gene>
<comment type="caution">
    <text evidence="2">The sequence shown here is derived from an EMBL/GenBank/DDBJ whole genome shotgun (WGS) entry which is preliminary data.</text>
</comment>
<organism evidence="2 3">
    <name type="scientific">Candidatus Falkowbacteria bacterium GW2011_GWE1_38_31</name>
    <dbReference type="NCBI Taxonomy" id="1618638"/>
    <lineage>
        <taxon>Bacteria</taxon>
        <taxon>Candidatus Falkowiibacteriota</taxon>
    </lineage>
</organism>
<feature type="transmembrane region" description="Helical" evidence="1">
    <location>
        <begin position="20"/>
        <end position="39"/>
    </location>
</feature>
<feature type="transmembrane region" description="Helical" evidence="1">
    <location>
        <begin position="342"/>
        <end position="361"/>
    </location>
</feature>
<dbReference type="Proteomes" id="UP000034022">
    <property type="component" value="Unassembled WGS sequence"/>
</dbReference>
<evidence type="ECO:0008006" key="4">
    <source>
        <dbReference type="Google" id="ProtNLM"/>
    </source>
</evidence>
<keyword evidence="1" id="KW-0472">Membrane</keyword>
<protein>
    <recommendedName>
        <fullName evidence="4">Glycosyltransferase RgtA/B/C/D-like domain-containing protein</fullName>
    </recommendedName>
</protein>
<feature type="transmembrane region" description="Helical" evidence="1">
    <location>
        <begin position="45"/>
        <end position="68"/>
    </location>
</feature>
<feature type="transmembrane region" description="Helical" evidence="1">
    <location>
        <begin position="128"/>
        <end position="148"/>
    </location>
</feature>
<name>A0A0G0MAF6_9BACT</name>
<accession>A0A0G0MAF6</accession>
<evidence type="ECO:0000313" key="3">
    <source>
        <dbReference type="Proteomes" id="UP000034022"/>
    </source>
</evidence>
<feature type="transmembrane region" description="Helical" evidence="1">
    <location>
        <begin position="398"/>
        <end position="421"/>
    </location>
</feature>
<feature type="transmembrane region" description="Helical" evidence="1">
    <location>
        <begin position="430"/>
        <end position="447"/>
    </location>
</feature>
<feature type="transmembrane region" description="Helical" evidence="1">
    <location>
        <begin position="89"/>
        <end position="113"/>
    </location>
</feature>
<feature type="transmembrane region" description="Helical" evidence="1">
    <location>
        <begin position="278"/>
        <end position="294"/>
    </location>
</feature>
<dbReference type="AlphaFoldDB" id="A0A0G0MAF6"/>
<sequence length="664" mass="75758">MTAIWKSCIINYMNTSIDKLIKYALICLNLIIIWGAFVYRVFSLGIIGIISVLILAFLSFFIILYIFNKFNQETIDLKIKKINEINQKKYVIADYALPFLYVILMLCCTHFLYSSGTTDAIISPWQKVPYYFFAAFFSASLCLAAIILRNKPLAKALIFLHYLLIFSVAVFIYKIGYGFDPFIHQATEKLISQTGAVEPKPFYYLGQYALITIINKLCAIPIVWLDKLLVPVLAAFTLPAALFLTLTKWLENKNIMLLTIFLLPILPFSFFIVTTPQNLAYLFLILVLIFGLHAKNRLDLLNIILLSLSAFAVHPLAGIPTILFALLLLVYYAGKQQFKNNYYRIIFLLMAIALPLAFLFIQQKTGINATDSTSSIGSAIDWPEIKIPDKENAILNTVYLFIFNFKLLFSLLAISGLTIILKNRKECKVLFLYLFSSLAMFISYLISSRLSFGFLIEYERSDYNNRILLIAAIFLFPLALLAIHAFLLKLMKQNKIIISIFIVFFSFLLTTSLYASYPRFDNYHNSHGYSVSKNDILAVEWINNDAKGDYIVLANQQVSAASLKTFGFKKYFKGKGDNAEDIFYYPIPTGGPLYQLYLDMVYKKPTRSTVLSALDLTGAKTGYFVLNKYWWAFPKIAAEAKLEADSWQEIGEGEIFVFKYELGD</sequence>
<proteinExistence type="predicted"/>
<feature type="transmembrane region" description="Helical" evidence="1">
    <location>
        <begin position="496"/>
        <end position="517"/>
    </location>
</feature>
<feature type="transmembrane region" description="Helical" evidence="1">
    <location>
        <begin position="232"/>
        <end position="249"/>
    </location>
</feature>
<keyword evidence="1" id="KW-1133">Transmembrane helix</keyword>
<keyword evidence="1" id="KW-0812">Transmembrane</keyword>
<dbReference type="EMBL" id="LBUU01000003">
    <property type="protein sequence ID" value="KKQ70729.1"/>
    <property type="molecule type" value="Genomic_DNA"/>
</dbReference>
<feature type="transmembrane region" description="Helical" evidence="1">
    <location>
        <begin position="160"/>
        <end position="179"/>
    </location>
</feature>
<feature type="transmembrane region" description="Helical" evidence="1">
    <location>
        <begin position="255"/>
        <end position="273"/>
    </location>
</feature>
<evidence type="ECO:0000313" key="2">
    <source>
        <dbReference type="EMBL" id="KKQ70729.1"/>
    </source>
</evidence>
<evidence type="ECO:0000256" key="1">
    <source>
        <dbReference type="SAM" id="Phobius"/>
    </source>
</evidence>
<feature type="transmembrane region" description="Helical" evidence="1">
    <location>
        <begin position="202"/>
        <end position="225"/>
    </location>
</feature>
<reference evidence="2 3" key="1">
    <citation type="journal article" date="2015" name="Nature">
        <title>rRNA introns, odd ribosomes, and small enigmatic genomes across a large radiation of phyla.</title>
        <authorList>
            <person name="Brown C.T."/>
            <person name="Hug L.A."/>
            <person name="Thomas B.C."/>
            <person name="Sharon I."/>
            <person name="Castelle C.J."/>
            <person name="Singh A."/>
            <person name="Wilkins M.J."/>
            <person name="Williams K.H."/>
            <person name="Banfield J.F."/>
        </authorList>
    </citation>
    <scope>NUCLEOTIDE SEQUENCE [LARGE SCALE GENOMIC DNA]</scope>
</reference>
<feature type="transmembrane region" description="Helical" evidence="1">
    <location>
        <begin position="300"/>
        <end position="330"/>
    </location>
</feature>